<name>A0AA88KV52_ARTSF</name>
<dbReference type="GO" id="GO:0005615">
    <property type="term" value="C:extracellular space"/>
    <property type="evidence" value="ECO:0007669"/>
    <property type="project" value="TreeGrafter"/>
</dbReference>
<dbReference type="AlphaFoldDB" id="A0AA88KV52"/>
<dbReference type="PANTHER" id="PTHR18841">
    <property type="entry name" value="VITELLINE MEMBRANE OUTER LAYER PROTEIN I-RELATED"/>
    <property type="match status" value="1"/>
</dbReference>
<keyword evidence="2" id="KW-1185">Reference proteome</keyword>
<sequence>MQRFNFISGPVETFLVNFSLRVEPARGVFEDDTGVNNIKFGCHHLNDITGQPLNSTAKEIEGEGNNYGRYGDFSATCPNGSAICGIQTRVEKFRGPFRDDAGLTDVDFSCCKF</sequence>
<organism evidence="1 2">
    <name type="scientific">Artemia franciscana</name>
    <name type="common">Brine shrimp</name>
    <name type="synonym">Artemia sanfranciscana</name>
    <dbReference type="NCBI Taxonomy" id="6661"/>
    <lineage>
        <taxon>Eukaryota</taxon>
        <taxon>Metazoa</taxon>
        <taxon>Ecdysozoa</taxon>
        <taxon>Arthropoda</taxon>
        <taxon>Crustacea</taxon>
        <taxon>Branchiopoda</taxon>
        <taxon>Anostraca</taxon>
        <taxon>Artemiidae</taxon>
        <taxon>Artemia</taxon>
    </lineage>
</organism>
<protein>
    <submittedName>
        <fullName evidence="1">Uncharacterized protein</fullName>
    </submittedName>
</protein>
<dbReference type="InterPro" id="IPR036706">
    <property type="entry name" value="VOMI_sf"/>
</dbReference>
<evidence type="ECO:0000313" key="2">
    <source>
        <dbReference type="Proteomes" id="UP001187531"/>
    </source>
</evidence>
<dbReference type="SUPFAM" id="SSF51092">
    <property type="entry name" value="Vitelline membrane outer protein-I (VMO-I)"/>
    <property type="match status" value="1"/>
</dbReference>
<dbReference type="PANTHER" id="PTHR18841:SF0">
    <property type="entry name" value="VITELLINE MEMBRANE OUTER LAYER 1 HOMOLOG A-RELATED"/>
    <property type="match status" value="1"/>
</dbReference>
<evidence type="ECO:0000313" key="1">
    <source>
        <dbReference type="EMBL" id="KAK2708268.1"/>
    </source>
</evidence>
<gene>
    <name evidence="1" type="ORF">QYM36_014013</name>
</gene>
<proteinExistence type="predicted"/>
<dbReference type="Proteomes" id="UP001187531">
    <property type="component" value="Unassembled WGS sequence"/>
</dbReference>
<dbReference type="EMBL" id="JAVRJZ010000018">
    <property type="protein sequence ID" value="KAK2708268.1"/>
    <property type="molecule type" value="Genomic_DNA"/>
</dbReference>
<comment type="caution">
    <text evidence="1">The sequence shown here is derived from an EMBL/GenBank/DDBJ whole genome shotgun (WGS) entry which is preliminary data.</text>
</comment>
<accession>A0AA88KV52</accession>
<dbReference type="Gene3D" id="2.100.10.20">
    <property type="entry name" value="Vitelline membrane outer layer protein I (VOMI)"/>
    <property type="match status" value="1"/>
</dbReference>
<reference evidence="1" key="1">
    <citation type="submission" date="2023-07" db="EMBL/GenBank/DDBJ databases">
        <title>Chromosome-level genome assembly of Artemia franciscana.</title>
        <authorList>
            <person name="Jo E."/>
        </authorList>
    </citation>
    <scope>NUCLEOTIDE SEQUENCE</scope>
    <source>
        <tissue evidence="1">Whole body</tissue>
    </source>
</reference>
<dbReference type="Pfam" id="PF03762">
    <property type="entry name" value="VOMI"/>
    <property type="match status" value="1"/>
</dbReference>
<dbReference type="InterPro" id="IPR005515">
    <property type="entry name" value="VOMI"/>
</dbReference>